<evidence type="ECO:0000313" key="2">
    <source>
        <dbReference type="Proteomes" id="UP000199544"/>
    </source>
</evidence>
<sequence length="56" mass="6501">MKEYKIIETSGRWTFSLDTLPDSNVPLSLEEAERIKEKLEECVPFQLEIVKIDSSD</sequence>
<dbReference type="RefSeq" id="WP_170834184.1">
    <property type="nucleotide sequence ID" value="NZ_FNHW01000001.1"/>
</dbReference>
<organism evidence="1 2">
    <name type="scientific">Fictibacillus solisalsi</name>
    <dbReference type="NCBI Taxonomy" id="459525"/>
    <lineage>
        <taxon>Bacteria</taxon>
        <taxon>Bacillati</taxon>
        <taxon>Bacillota</taxon>
        <taxon>Bacilli</taxon>
        <taxon>Bacillales</taxon>
        <taxon>Fictibacillaceae</taxon>
        <taxon>Fictibacillus</taxon>
    </lineage>
</organism>
<dbReference type="AlphaFoldDB" id="A0A1G9TK82"/>
<accession>A0A1G9TK82</accession>
<dbReference type="EMBL" id="FNHW01000001">
    <property type="protein sequence ID" value="SDM48131.1"/>
    <property type="molecule type" value="Genomic_DNA"/>
</dbReference>
<reference evidence="2" key="1">
    <citation type="submission" date="2016-10" db="EMBL/GenBank/DDBJ databases">
        <authorList>
            <person name="Varghese N."/>
            <person name="Submissions S."/>
        </authorList>
    </citation>
    <scope>NUCLEOTIDE SEQUENCE [LARGE SCALE GENOMIC DNA]</scope>
    <source>
        <strain evidence="2">CGMCC 1.6854</strain>
    </source>
</reference>
<proteinExistence type="predicted"/>
<dbReference type="Proteomes" id="UP000199544">
    <property type="component" value="Unassembled WGS sequence"/>
</dbReference>
<protein>
    <submittedName>
        <fullName evidence="1">Uncharacterized protein</fullName>
    </submittedName>
</protein>
<evidence type="ECO:0000313" key="1">
    <source>
        <dbReference type="EMBL" id="SDM48131.1"/>
    </source>
</evidence>
<gene>
    <name evidence="1" type="ORF">SAMN04488137_0345</name>
</gene>
<name>A0A1G9TK82_9BACL</name>
<keyword evidence="2" id="KW-1185">Reference proteome</keyword>